<dbReference type="EMBL" id="SDEE01000107">
    <property type="protein sequence ID" value="RXW21459.1"/>
    <property type="molecule type" value="Genomic_DNA"/>
</dbReference>
<sequence length="600" mass="67795">MALLLSMDNLVTLAVYEVQIDDHPKPVHFTHLGTFTMNRGGSTIGHFKINGDRVLADLERRVMVWDLVSRRYYIIRIRSTYIGISLSPIHFFGDFVVQVGYAFPTYIPEAVDMTAHVALEMPQPATTSLPLSLHFPEADFSKVSFPTLWDGYEDSPLFPIVYNVMKTDRWAPSGHVKLSSQYKLDVFREASIDEANPGHLKYTVDQLATLNIGDGLCATLEYDTYAYAVDGSQVIPAPCPFVRAYASDPYKLFLPSFAPDSMDIAELKRAVFGHYRWTHLIKRYSLPSERLGRGWEYVQPVSTSRVGYGGQLIAQFLVPGGRFLFVNTSDDVRVYVKLWDLGSAGRPPLESPILVSSFESQPREKSMKQWDICDAGGGKLRMALLLSMDNLMSLAVYEVQIDSHPEPVTFTHLGSFTVDRRSTIMHFKINGDRVLVHFDRRLVVWDMVSRRYYSIRTWPTSEELTLTRIHFVGDYVVQVGYEFPTAAEVVNILAHLALDMPQFATTSLPLSLQVPEEDASNVSFPPLWNGCGDSPLFPIVYNVIKTYKGEQSDYVKLVSQYKLDIFREAEANPGQLKYTVDQLATLDIGEGLSYQLLAPW</sequence>
<dbReference type="Proteomes" id="UP000290288">
    <property type="component" value="Unassembled WGS sequence"/>
</dbReference>
<comment type="caution">
    <text evidence="1">The sequence shown here is derived from an EMBL/GenBank/DDBJ whole genome shotgun (WGS) entry which is preliminary data.</text>
</comment>
<accession>A0A4Q2DN31</accession>
<keyword evidence="2" id="KW-1185">Reference proteome</keyword>
<evidence type="ECO:0000313" key="1">
    <source>
        <dbReference type="EMBL" id="RXW21459.1"/>
    </source>
</evidence>
<evidence type="ECO:0000313" key="2">
    <source>
        <dbReference type="Proteomes" id="UP000290288"/>
    </source>
</evidence>
<gene>
    <name evidence="1" type="ORF">EST38_g4394</name>
</gene>
<protein>
    <submittedName>
        <fullName evidence="1">Uncharacterized protein</fullName>
    </submittedName>
</protein>
<organism evidence="1 2">
    <name type="scientific">Candolleomyces aberdarensis</name>
    <dbReference type="NCBI Taxonomy" id="2316362"/>
    <lineage>
        <taxon>Eukaryota</taxon>
        <taxon>Fungi</taxon>
        <taxon>Dikarya</taxon>
        <taxon>Basidiomycota</taxon>
        <taxon>Agaricomycotina</taxon>
        <taxon>Agaricomycetes</taxon>
        <taxon>Agaricomycetidae</taxon>
        <taxon>Agaricales</taxon>
        <taxon>Agaricineae</taxon>
        <taxon>Psathyrellaceae</taxon>
        <taxon>Candolleomyces</taxon>
    </lineage>
</organism>
<proteinExistence type="predicted"/>
<reference evidence="1 2" key="1">
    <citation type="submission" date="2019-01" db="EMBL/GenBank/DDBJ databases">
        <title>Draft genome sequence of Psathyrella aberdarensis IHI B618.</title>
        <authorList>
            <person name="Buettner E."/>
            <person name="Kellner H."/>
        </authorList>
    </citation>
    <scope>NUCLEOTIDE SEQUENCE [LARGE SCALE GENOMIC DNA]</scope>
    <source>
        <strain evidence="1 2">IHI B618</strain>
    </source>
</reference>
<name>A0A4Q2DN31_9AGAR</name>
<dbReference type="AlphaFoldDB" id="A0A4Q2DN31"/>